<feature type="domain" description="GP-PDE" evidence="1">
    <location>
        <begin position="8"/>
        <end position="257"/>
    </location>
</feature>
<dbReference type="PROSITE" id="PS51704">
    <property type="entry name" value="GP_PDE"/>
    <property type="match status" value="1"/>
</dbReference>
<comment type="caution">
    <text evidence="2">The sequence shown here is derived from an EMBL/GenBank/DDBJ whole genome shotgun (WGS) entry which is preliminary data.</text>
</comment>
<dbReference type="AlphaFoldDB" id="A0A402ADT8"/>
<evidence type="ECO:0000259" key="1">
    <source>
        <dbReference type="PROSITE" id="PS51704"/>
    </source>
</evidence>
<dbReference type="PANTHER" id="PTHR46211">
    <property type="entry name" value="GLYCEROPHOSPHORYL DIESTER PHOSPHODIESTERASE"/>
    <property type="match status" value="1"/>
</dbReference>
<dbReference type="Proteomes" id="UP000287188">
    <property type="component" value="Unassembled WGS sequence"/>
</dbReference>
<dbReference type="InterPro" id="IPR030395">
    <property type="entry name" value="GP_PDE_dom"/>
</dbReference>
<evidence type="ECO:0000313" key="2">
    <source>
        <dbReference type="EMBL" id="GCE17277.1"/>
    </source>
</evidence>
<gene>
    <name evidence="2" type="ORF">KDK_10770</name>
</gene>
<evidence type="ECO:0000313" key="3">
    <source>
        <dbReference type="Proteomes" id="UP000287188"/>
    </source>
</evidence>
<keyword evidence="3" id="KW-1185">Reference proteome</keyword>
<dbReference type="Pfam" id="PF03009">
    <property type="entry name" value="GDPD"/>
    <property type="match status" value="1"/>
</dbReference>
<accession>A0A402ADT8</accession>
<sequence length="257" mass="28696">MAMFQRSLVRVAHRGGASLAPENTLAAFRNALTMPVDMVELDVQLSRDGQVVVFHDATVERLTNGEGNLLDLDFSYLRSLNAAAHFPGGWPQEQQIPTLGEVLSLARNRMKVCIEIKFSERDGNFGRYPRIAEAVVREVRAAKMVERVMIISFDWVTLSRLRRLEPGLLTGALVSEQVWSMADDPGLVKLCKQVTLAGCNWVNLDRQLYTPEVLSIIHQNGFKLGLWTVNELDDLQQLAGAGVDSLTTDRPDLFAYL</sequence>
<dbReference type="EMBL" id="BIFS01000001">
    <property type="protein sequence ID" value="GCE17277.1"/>
    <property type="molecule type" value="Genomic_DNA"/>
</dbReference>
<dbReference type="SUPFAM" id="SSF51695">
    <property type="entry name" value="PLC-like phosphodiesterases"/>
    <property type="match status" value="1"/>
</dbReference>
<proteinExistence type="predicted"/>
<protein>
    <submittedName>
        <fullName evidence="2">Glycerophosphoryl diester phosphodiesterase</fullName>
    </submittedName>
</protein>
<name>A0A402ADT8_9CHLR</name>
<organism evidence="2 3">
    <name type="scientific">Dictyobacter kobayashii</name>
    <dbReference type="NCBI Taxonomy" id="2014872"/>
    <lineage>
        <taxon>Bacteria</taxon>
        <taxon>Bacillati</taxon>
        <taxon>Chloroflexota</taxon>
        <taxon>Ktedonobacteria</taxon>
        <taxon>Ktedonobacterales</taxon>
        <taxon>Dictyobacteraceae</taxon>
        <taxon>Dictyobacter</taxon>
    </lineage>
</organism>
<dbReference type="PANTHER" id="PTHR46211:SF14">
    <property type="entry name" value="GLYCEROPHOSPHODIESTER PHOSPHODIESTERASE"/>
    <property type="match status" value="1"/>
</dbReference>
<dbReference type="Gene3D" id="3.20.20.190">
    <property type="entry name" value="Phosphatidylinositol (PI) phosphodiesterase"/>
    <property type="match status" value="1"/>
</dbReference>
<dbReference type="OrthoDB" id="384721at2"/>
<dbReference type="GO" id="GO:0008081">
    <property type="term" value="F:phosphoric diester hydrolase activity"/>
    <property type="evidence" value="ECO:0007669"/>
    <property type="project" value="InterPro"/>
</dbReference>
<dbReference type="InterPro" id="IPR017946">
    <property type="entry name" value="PLC-like_Pdiesterase_TIM-brl"/>
</dbReference>
<reference evidence="3" key="1">
    <citation type="submission" date="2018-12" db="EMBL/GenBank/DDBJ databases">
        <title>Tengunoibacter tsumagoiensis gen. nov., sp. nov., Dictyobacter kobayashii sp. nov., D. alpinus sp. nov., and D. joshuensis sp. nov. and description of Dictyobacteraceae fam. nov. within the order Ktedonobacterales isolated from Tengu-no-mugimeshi.</title>
        <authorList>
            <person name="Wang C.M."/>
            <person name="Zheng Y."/>
            <person name="Sakai Y."/>
            <person name="Toyoda A."/>
            <person name="Minakuchi Y."/>
            <person name="Abe K."/>
            <person name="Yokota A."/>
            <person name="Yabe S."/>
        </authorList>
    </citation>
    <scope>NUCLEOTIDE SEQUENCE [LARGE SCALE GENOMIC DNA]</scope>
    <source>
        <strain evidence="3">Uno11</strain>
    </source>
</reference>
<dbReference type="GO" id="GO:0006629">
    <property type="term" value="P:lipid metabolic process"/>
    <property type="evidence" value="ECO:0007669"/>
    <property type="project" value="InterPro"/>
</dbReference>
<dbReference type="RefSeq" id="WP_126548993.1">
    <property type="nucleotide sequence ID" value="NZ_BIFS01000001.1"/>
</dbReference>